<dbReference type="Ensembl" id="ENSLLET00000026473.1">
    <property type="protein sequence ID" value="ENSLLEP00000025497.1"/>
    <property type="gene ID" value="ENSLLEG00000015847.1"/>
</dbReference>
<evidence type="ECO:0000256" key="4">
    <source>
        <dbReference type="ARBA" id="ARBA00022658"/>
    </source>
</evidence>
<keyword evidence="7" id="KW-0812">Transmembrane</keyword>
<dbReference type="PANTHER" id="PTHR45653:SF4">
    <property type="entry name" value="DEDICATOR OF CYTOKINESIS PROTEIN 3"/>
    <property type="match status" value="1"/>
</dbReference>
<dbReference type="InterPro" id="IPR046770">
    <property type="entry name" value="DOCKER_Lobe_B"/>
</dbReference>
<dbReference type="PROSITE" id="PS51651">
    <property type="entry name" value="DOCKER"/>
    <property type="match status" value="1"/>
</dbReference>
<gene>
    <name evidence="10" type="primary">DOCK3</name>
</gene>
<feature type="transmembrane region" description="Helical" evidence="7">
    <location>
        <begin position="1627"/>
        <end position="1648"/>
    </location>
</feature>
<sequence>MLISLFSDFFLVICNFRGSVPQGLTLELGETVHILEKCDGKCFAVTPGIFPANIIHLKKATVSNRGQYETVVPVEDPVVTEVTSTLQEWATLWKQLYVKHKVDLFYKLRHVMNELIDLRRQLLSGHLTQDQVREVKRHLTVRLDWGNEHLGLDLVPRKEFEVVDSDQISVSDLYKMHLSSRHSVQQSTNQADTLRQRNKEPRAPVPHHLLLNLKSFTHSNIGEDVDLFFSLYDMREARQISERFMVRLNKNGGPRNPEKMERLCALFTDLSSKDVKRDLHLVVHVIRIGRMLLNDSRKGPPHVHYRRPYGCAVLSLGEVLPALCEHRDEKDFVLKVYMCNNESEWYQTHENIIRKTSTKYSTPSSNYGLIVSLQLLRGEMDQIRRENQLLFTRGAAVTRKLGFPDVIMPGDVRNDLYVTLERGDFERGGKSVQKNIEVTMHVLYADGENLRDCVSLGTGEPPRSQYHSFVLYHNNSPRWGELVKLPIPIDRFRGSHLRFEFRHCSTKDKGEKKLFGFAFTPLMRDDGTTLSDDIHELYVYKCDENSTFNNHALYLGLPCCKEDLSGCPNIPSSLIFQRSPKEIFCISTQLSSTKLTQNVDLLALLKWKAYPDRILDVLGRLRHVSGEEIVKFLQDILDTLFVILDDNTEKYGLLVFQSLVFIINLLRESKYFHFRPVLDTYIQKHFAGALAYRELIRCLKWYLERSAELVRQDHIQEAMRALENLFKFIVQSRLLFARSTGGLEEEQFRCSIHELFQSMRFVLSLDTRSSDTLLFTQAALLNSFPAIFEELLPMFSVTEVAEFVRGTLSSLPSTLHLGQSMDVVKLQSIGRTVDCQLFSYPEARRILLPVVLHHIHLHLRQQKELLVCSGILSSIFSIIKSSSTEVDVGEEVQMLQESLLDVLLQTLLIIMSKSQAQEAVRGQRCPQCTAEITGEYVSCLLSLLRLMSDTHYQHLLHNFQSKEELKEFLLKIFCVFRNLLKLSVFPPDWTVMRLLASNIIVTTVQYVSPAVHKNFCEGDFDFKVWNSYFSLAVLFINQPSLQLENFGAGKRRRILDKYGDMRVMMTYELFNMWQNLGEHKYHFIPGMIGPFLGVSLVPQPEVRNIMIPIFHDMMDCEQRRNGNFKQVEAELIDKLDTLVSEGKGDENYRELFSLLLLEKIEQETWREPGASFMTSVTRLMERLLDYRDCMKGEETENKKVGCTVNLMNFYKSEINKEEMYIRYIHKLCDMHLQAESYTEAAFTLLLYWELLQWEDRSLREFLNYPAQSEWQRKECLSRKIIHYFNKGKCWEFAIPLCRELAAQYEKLYDYQSLSWILKMEASYYDHIMDQQRLEPEFFRVGFYGKKFPFFLRNKEFVCRGHDYERLEAFQQRMLSEFPQAIAMQHPNHPDDTILQSDAQYLQIYAVTPLPDTPRVLQMDQVPERIKSFYRVNNVRRFRYDRPFHRGARDKDNEFKSLWIERSTLTLSHSLPGISCWFEVQKRELVEVSPLENALQVLGNKTQELRALITQYQHHTLHGNINLLSMCLNGVIDAAVNGGITRYQEAFFDKEYITQHPEDAEKISQLKELMQEQVHVLGVGLAVHERCVHPEMRPLHKKLVDQFQVMRSSLYQVIISSASLHGLIWPKYHFILSFFLVTFSYVFIHISLFQMLLPHSLHAGSITNVSALSSSYTSPSSSSLSSTHSAPSQLINSAPSSTRGSPSLPDKYRHSRDMVMLLPAPRDRPSSAMYQTAADSGQYPRALFQQVLGPCKPCSDPNLSVAEKGHYSLHFDAFHPSVGEAAPALPSRSLRKSPLHTIPASPTSPQSCLDGSNSPLSGSASSGVSSLSEGNFPGCPDPGTTADHRADEEQSVGFQHYPPVRYSLSDPNGLEPPKLQPCRSHSAPSGVTPPRSPTAEQEEGGINQERIQRPRRNCPGGKDQHARVGWDHNMGRP</sequence>
<keyword evidence="11" id="KW-1185">Reference proteome</keyword>
<dbReference type="InterPro" id="IPR043161">
    <property type="entry name" value="DOCK_C_lobe_A"/>
</dbReference>
<evidence type="ECO:0000313" key="10">
    <source>
        <dbReference type="Ensembl" id="ENSLLEP00000025497.1"/>
    </source>
</evidence>
<dbReference type="Gene3D" id="1.20.58.740">
    <property type="match status" value="1"/>
</dbReference>
<evidence type="ECO:0000256" key="7">
    <source>
        <dbReference type="SAM" id="Phobius"/>
    </source>
</evidence>
<dbReference type="Gene3D" id="2.30.30.40">
    <property type="entry name" value="SH3 Domains"/>
    <property type="match status" value="1"/>
</dbReference>
<dbReference type="InterPro" id="IPR027357">
    <property type="entry name" value="DOCKER_dom"/>
</dbReference>
<keyword evidence="4" id="KW-0344">Guanine-nucleotide releasing factor</keyword>
<dbReference type="Proteomes" id="UP000694569">
    <property type="component" value="Unplaced"/>
</dbReference>
<dbReference type="InterPro" id="IPR043162">
    <property type="entry name" value="DOCK_C_lobe_C"/>
</dbReference>
<keyword evidence="3" id="KW-0597">Phosphoprotein</keyword>
<organism evidence="10 11">
    <name type="scientific">Leptobrachium leishanense</name>
    <name type="common">Leishan spiny toad</name>
    <dbReference type="NCBI Taxonomy" id="445787"/>
    <lineage>
        <taxon>Eukaryota</taxon>
        <taxon>Metazoa</taxon>
        <taxon>Chordata</taxon>
        <taxon>Craniata</taxon>
        <taxon>Vertebrata</taxon>
        <taxon>Euteleostomi</taxon>
        <taxon>Amphibia</taxon>
        <taxon>Batrachia</taxon>
        <taxon>Anura</taxon>
        <taxon>Pelobatoidea</taxon>
        <taxon>Megophryidae</taxon>
        <taxon>Leptobrachium</taxon>
    </lineage>
</organism>
<dbReference type="CDD" id="cd08695">
    <property type="entry name" value="C2_Dock-B"/>
    <property type="match status" value="1"/>
</dbReference>
<evidence type="ECO:0000256" key="3">
    <source>
        <dbReference type="ARBA" id="ARBA00022553"/>
    </source>
</evidence>
<dbReference type="GO" id="GO:0031267">
    <property type="term" value="F:small GTPase binding"/>
    <property type="evidence" value="ECO:0007669"/>
    <property type="project" value="TreeGrafter"/>
</dbReference>
<dbReference type="GO" id="GO:0005886">
    <property type="term" value="C:plasma membrane"/>
    <property type="evidence" value="ECO:0007669"/>
    <property type="project" value="TreeGrafter"/>
</dbReference>
<feature type="domain" description="C2 DOCK-type" evidence="8">
    <location>
        <begin position="413"/>
        <end position="591"/>
    </location>
</feature>
<feature type="region of interest" description="Disordered" evidence="6">
    <location>
        <begin position="181"/>
        <end position="202"/>
    </location>
</feature>
<feature type="compositionally biased region" description="Polar residues" evidence="6">
    <location>
        <begin position="1799"/>
        <end position="1809"/>
    </location>
</feature>
<dbReference type="InterPro" id="IPR027007">
    <property type="entry name" value="C2_DOCK-type_domain"/>
</dbReference>
<evidence type="ECO:0000256" key="5">
    <source>
        <dbReference type="PROSITE-ProRule" id="PRU00983"/>
    </source>
</evidence>
<dbReference type="Pfam" id="PF06920">
    <property type="entry name" value="DHR-2_Lobe_A"/>
    <property type="match status" value="1"/>
</dbReference>
<feature type="compositionally biased region" description="Polar residues" evidence="6">
    <location>
        <begin position="181"/>
        <end position="193"/>
    </location>
</feature>
<feature type="compositionally biased region" description="Low complexity" evidence="6">
    <location>
        <begin position="1677"/>
        <end position="1687"/>
    </location>
</feature>
<feature type="compositionally biased region" description="Low complexity" evidence="6">
    <location>
        <begin position="1810"/>
        <end position="1829"/>
    </location>
</feature>
<dbReference type="InterPro" id="IPR026791">
    <property type="entry name" value="DOCK"/>
</dbReference>
<dbReference type="Pfam" id="PF16172">
    <property type="entry name" value="DOCK_N"/>
    <property type="match status" value="1"/>
</dbReference>
<dbReference type="Pfam" id="PF20422">
    <property type="entry name" value="DHR-2_Lobe_B"/>
    <property type="match status" value="1"/>
</dbReference>
<dbReference type="InterPro" id="IPR032376">
    <property type="entry name" value="DOCK_N"/>
</dbReference>
<accession>A0A8C5PP34</accession>
<reference evidence="10" key="2">
    <citation type="submission" date="2025-09" db="UniProtKB">
        <authorList>
            <consortium name="Ensembl"/>
        </authorList>
    </citation>
    <scope>IDENTIFICATION</scope>
</reference>
<name>A0A8C5PP34_9ANUR</name>
<dbReference type="Gene3D" id="1.25.40.410">
    <property type="match status" value="1"/>
</dbReference>
<keyword evidence="7" id="KW-0472">Membrane</keyword>
<dbReference type="Pfam" id="PF14429">
    <property type="entry name" value="DOCK-C2"/>
    <property type="match status" value="1"/>
</dbReference>
<dbReference type="InterPro" id="IPR046769">
    <property type="entry name" value="DOCKER_Lobe_A"/>
</dbReference>
<feature type="region of interest" description="Disordered" evidence="6">
    <location>
        <begin position="1783"/>
        <end position="1932"/>
    </location>
</feature>
<dbReference type="InterPro" id="IPR037811">
    <property type="entry name" value="C2_Dock-B"/>
</dbReference>
<dbReference type="GO" id="GO:0007264">
    <property type="term" value="P:small GTPase-mediated signal transduction"/>
    <property type="evidence" value="ECO:0007669"/>
    <property type="project" value="InterPro"/>
</dbReference>
<dbReference type="InterPro" id="IPR035892">
    <property type="entry name" value="C2_domain_sf"/>
</dbReference>
<proteinExistence type="inferred from homology"/>
<dbReference type="GeneTree" id="ENSGT00940000155514"/>
<evidence type="ECO:0000256" key="6">
    <source>
        <dbReference type="SAM" id="MobiDB-lite"/>
    </source>
</evidence>
<feature type="compositionally biased region" description="Basic and acidic residues" evidence="6">
    <location>
        <begin position="1917"/>
        <end position="1932"/>
    </location>
</feature>
<dbReference type="FunFam" id="2.60.40.150:FF:000045">
    <property type="entry name" value="Dedicator of cytokinesis protein 4"/>
    <property type="match status" value="1"/>
</dbReference>
<feature type="domain" description="DOCKER" evidence="9">
    <location>
        <begin position="1211"/>
        <end position="1618"/>
    </location>
</feature>
<dbReference type="Gene3D" id="2.60.40.150">
    <property type="entry name" value="C2 domain"/>
    <property type="match status" value="1"/>
</dbReference>
<dbReference type="InterPro" id="IPR046773">
    <property type="entry name" value="DOCKER_Lobe_C"/>
</dbReference>
<evidence type="ECO:0000259" key="8">
    <source>
        <dbReference type="PROSITE" id="PS51650"/>
    </source>
</evidence>
<dbReference type="FunFam" id="1.20.1270.350:FF:000001">
    <property type="entry name" value="dedicator of cytokinesis protein 4"/>
    <property type="match status" value="1"/>
</dbReference>
<dbReference type="Pfam" id="PF23554">
    <property type="entry name" value="TPR_DOCK"/>
    <property type="match status" value="1"/>
</dbReference>
<reference evidence="10" key="1">
    <citation type="submission" date="2025-08" db="UniProtKB">
        <authorList>
            <consortium name="Ensembl"/>
        </authorList>
    </citation>
    <scope>IDENTIFICATION</scope>
</reference>
<feature type="region of interest" description="Disordered" evidence="6">
    <location>
        <begin position="1677"/>
        <end position="1707"/>
    </location>
</feature>
<dbReference type="Pfam" id="PF20421">
    <property type="entry name" value="DHR-2_Lobe_C"/>
    <property type="match status" value="1"/>
</dbReference>
<dbReference type="Gene3D" id="1.20.1270.350">
    <property type="entry name" value="Dedicator of cytokinesis N-terminal subdomain"/>
    <property type="match status" value="1"/>
</dbReference>
<keyword evidence="7" id="KW-1133">Transmembrane helix</keyword>
<evidence type="ECO:0000256" key="2">
    <source>
        <dbReference type="ARBA" id="ARBA00022490"/>
    </source>
</evidence>
<comment type="similarity">
    <text evidence="5">Belongs to the DOCK family.</text>
</comment>
<evidence type="ECO:0000259" key="9">
    <source>
        <dbReference type="PROSITE" id="PS51651"/>
    </source>
</evidence>
<dbReference type="InterPro" id="IPR056372">
    <property type="entry name" value="TPR_DOCK"/>
</dbReference>
<dbReference type="GO" id="GO:0005737">
    <property type="term" value="C:cytoplasm"/>
    <property type="evidence" value="ECO:0007669"/>
    <property type="project" value="UniProtKB-SubCell"/>
</dbReference>
<dbReference type="PANTHER" id="PTHR45653">
    <property type="entry name" value="DEDICATOR OF CYTOKINESIS"/>
    <property type="match status" value="1"/>
</dbReference>
<dbReference type="FunFam" id="1.25.40.410:FF:000003">
    <property type="entry name" value="Dedicator of cytokinesis protein 4"/>
    <property type="match status" value="1"/>
</dbReference>
<evidence type="ECO:0000256" key="1">
    <source>
        <dbReference type="ARBA" id="ARBA00004496"/>
    </source>
</evidence>
<feature type="compositionally biased region" description="Polar residues" evidence="6">
    <location>
        <begin position="1688"/>
        <end position="1700"/>
    </location>
</feature>
<evidence type="ECO:0000313" key="11">
    <source>
        <dbReference type="Proteomes" id="UP000694569"/>
    </source>
</evidence>
<dbReference type="PROSITE" id="PS51650">
    <property type="entry name" value="C2_DOCK"/>
    <property type="match status" value="1"/>
</dbReference>
<comment type="subcellular location">
    <subcellularLocation>
        <location evidence="1">Cytoplasm</location>
    </subcellularLocation>
</comment>
<dbReference type="GO" id="GO:0005085">
    <property type="term" value="F:guanyl-nucleotide exchange factor activity"/>
    <property type="evidence" value="ECO:0007669"/>
    <property type="project" value="UniProtKB-KW"/>
</dbReference>
<protein>
    <submittedName>
        <fullName evidence="10">Dedicator of cytokinesis 3</fullName>
    </submittedName>
</protein>
<keyword evidence="2" id="KW-0963">Cytoplasm</keyword>
<dbReference type="InterPro" id="IPR042455">
    <property type="entry name" value="DOCK_N_sub1"/>
</dbReference>
<dbReference type="OrthoDB" id="18896at2759"/>